<dbReference type="InterPro" id="IPR003797">
    <property type="entry name" value="DegV"/>
</dbReference>
<comment type="caution">
    <text evidence="2">The sequence shown here is derived from an EMBL/GenBank/DDBJ whole genome shotgun (WGS) entry which is preliminary data.</text>
</comment>
<evidence type="ECO:0008006" key="3">
    <source>
        <dbReference type="Google" id="ProtNLM"/>
    </source>
</evidence>
<feature type="non-terminal residue" evidence="2">
    <location>
        <position position="1"/>
    </location>
</feature>
<dbReference type="PANTHER" id="PTHR33434">
    <property type="entry name" value="DEGV DOMAIN-CONTAINING PROTEIN DR_1986-RELATED"/>
    <property type="match status" value="1"/>
</dbReference>
<dbReference type="SUPFAM" id="SSF82549">
    <property type="entry name" value="DAK1/DegV-like"/>
    <property type="match status" value="1"/>
</dbReference>
<dbReference type="PROSITE" id="PS51482">
    <property type="entry name" value="DEGV"/>
    <property type="match status" value="1"/>
</dbReference>
<dbReference type="InterPro" id="IPR043168">
    <property type="entry name" value="DegV_C"/>
</dbReference>
<proteinExistence type="predicted"/>
<keyword evidence="1" id="KW-0446">Lipid-binding</keyword>
<dbReference type="EMBL" id="BART01029366">
    <property type="protein sequence ID" value="GAH00373.1"/>
    <property type="molecule type" value="Genomic_DNA"/>
</dbReference>
<accession>X1DVF3</accession>
<dbReference type="Gene3D" id="3.30.1180.10">
    <property type="match status" value="1"/>
</dbReference>
<dbReference type="GO" id="GO:0008289">
    <property type="term" value="F:lipid binding"/>
    <property type="evidence" value="ECO:0007669"/>
    <property type="project" value="UniProtKB-KW"/>
</dbReference>
<organism evidence="2">
    <name type="scientific">marine sediment metagenome</name>
    <dbReference type="NCBI Taxonomy" id="412755"/>
    <lineage>
        <taxon>unclassified sequences</taxon>
        <taxon>metagenomes</taxon>
        <taxon>ecological metagenomes</taxon>
    </lineage>
</organism>
<dbReference type="AlphaFoldDB" id="X1DVF3"/>
<dbReference type="Pfam" id="PF02645">
    <property type="entry name" value="DegV"/>
    <property type="match status" value="1"/>
</dbReference>
<sequence length="254" mass="27579">TYKDRIDVKTPDELFQLMKKSSKFPATSAPPPGEYAEVYRQLSRKVDSILAVTISSELSASFKSAIQAREMLKSELPDINIQVFDSRTSVGALGLMVLAVARAAASGQDMEAVVDVTEDIRSKVDMLCVFDTLSYLVRSGRLSKAKGLAGSMLSMKPISGISTSLGRLTVVARPRTKKKALQVLLEMVKQRVGTTSPVHIMVEHTCAPGEAEGLKEIVLDQFNCAEVLLCEYSPLSSLIVGPGLLGLDFYKDSF</sequence>
<protein>
    <recommendedName>
        <fullName evidence="3">DegV family protein</fullName>
    </recommendedName>
</protein>
<dbReference type="Gene3D" id="3.40.50.10170">
    <property type="match status" value="1"/>
</dbReference>
<evidence type="ECO:0000313" key="2">
    <source>
        <dbReference type="EMBL" id="GAH00373.1"/>
    </source>
</evidence>
<reference evidence="2" key="1">
    <citation type="journal article" date="2014" name="Front. Microbiol.">
        <title>High frequency of phylogenetically diverse reductive dehalogenase-homologous genes in deep subseafloor sedimentary metagenomes.</title>
        <authorList>
            <person name="Kawai M."/>
            <person name="Futagami T."/>
            <person name="Toyoda A."/>
            <person name="Takaki Y."/>
            <person name="Nishi S."/>
            <person name="Hori S."/>
            <person name="Arai W."/>
            <person name="Tsubouchi T."/>
            <person name="Morono Y."/>
            <person name="Uchiyama I."/>
            <person name="Ito T."/>
            <person name="Fujiyama A."/>
            <person name="Inagaki F."/>
            <person name="Takami H."/>
        </authorList>
    </citation>
    <scope>NUCLEOTIDE SEQUENCE</scope>
    <source>
        <strain evidence="2">Expedition CK06-06</strain>
    </source>
</reference>
<name>X1DVF3_9ZZZZ</name>
<dbReference type="PANTHER" id="PTHR33434:SF2">
    <property type="entry name" value="FATTY ACID-BINDING PROTEIN TM_1468"/>
    <property type="match status" value="1"/>
</dbReference>
<evidence type="ECO:0000256" key="1">
    <source>
        <dbReference type="ARBA" id="ARBA00023121"/>
    </source>
</evidence>
<gene>
    <name evidence="2" type="ORF">S01H4_51551</name>
</gene>
<dbReference type="NCBIfam" id="TIGR00762">
    <property type="entry name" value="DegV"/>
    <property type="match status" value="1"/>
</dbReference>
<dbReference type="InterPro" id="IPR050270">
    <property type="entry name" value="DegV_domain_contain"/>
</dbReference>